<proteinExistence type="predicted"/>
<dbReference type="Proteomes" id="UP000265520">
    <property type="component" value="Unassembled WGS sequence"/>
</dbReference>
<dbReference type="AlphaFoldDB" id="A0A392NFT5"/>
<keyword evidence="2" id="KW-1185">Reference proteome</keyword>
<reference evidence="1 2" key="1">
    <citation type="journal article" date="2018" name="Front. Plant Sci.">
        <title>Red Clover (Trifolium pratense) and Zigzag Clover (T. medium) - A Picture of Genomic Similarities and Differences.</title>
        <authorList>
            <person name="Dluhosova J."/>
            <person name="Istvanek J."/>
            <person name="Nedelnik J."/>
            <person name="Repkova J."/>
        </authorList>
    </citation>
    <scope>NUCLEOTIDE SEQUENCE [LARGE SCALE GENOMIC DNA]</scope>
    <source>
        <strain evidence="2">cv. 10/8</strain>
        <tissue evidence="1">Leaf</tissue>
    </source>
</reference>
<protein>
    <submittedName>
        <fullName evidence="1">Uncharacterized protein</fullName>
    </submittedName>
</protein>
<name>A0A392NFT5_9FABA</name>
<sequence length="120" mass="13391">MLLALFISSPNWCPTSDNGKLTPFASPLGLRIPTSEEVGSVKQNEEERKGATANDNVILGMFKHTEEERKNNFVIPLDVDELENSVAVDVQQSRKRKNPFEGLPSYPSEFEPGFLIKLSI</sequence>
<evidence type="ECO:0000313" key="1">
    <source>
        <dbReference type="EMBL" id="MCH98716.1"/>
    </source>
</evidence>
<dbReference type="EMBL" id="LXQA010038372">
    <property type="protein sequence ID" value="MCH98716.1"/>
    <property type="molecule type" value="Genomic_DNA"/>
</dbReference>
<accession>A0A392NFT5</accession>
<evidence type="ECO:0000313" key="2">
    <source>
        <dbReference type="Proteomes" id="UP000265520"/>
    </source>
</evidence>
<comment type="caution">
    <text evidence="1">The sequence shown here is derived from an EMBL/GenBank/DDBJ whole genome shotgun (WGS) entry which is preliminary data.</text>
</comment>
<organism evidence="1 2">
    <name type="scientific">Trifolium medium</name>
    <dbReference type="NCBI Taxonomy" id="97028"/>
    <lineage>
        <taxon>Eukaryota</taxon>
        <taxon>Viridiplantae</taxon>
        <taxon>Streptophyta</taxon>
        <taxon>Embryophyta</taxon>
        <taxon>Tracheophyta</taxon>
        <taxon>Spermatophyta</taxon>
        <taxon>Magnoliopsida</taxon>
        <taxon>eudicotyledons</taxon>
        <taxon>Gunneridae</taxon>
        <taxon>Pentapetalae</taxon>
        <taxon>rosids</taxon>
        <taxon>fabids</taxon>
        <taxon>Fabales</taxon>
        <taxon>Fabaceae</taxon>
        <taxon>Papilionoideae</taxon>
        <taxon>50 kb inversion clade</taxon>
        <taxon>NPAAA clade</taxon>
        <taxon>Hologalegina</taxon>
        <taxon>IRL clade</taxon>
        <taxon>Trifolieae</taxon>
        <taxon>Trifolium</taxon>
    </lineage>
</organism>